<accession>A0A5D3B3D2</accession>
<feature type="region of interest" description="Disordered" evidence="1">
    <location>
        <begin position="111"/>
        <end position="130"/>
    </location>
</feature>
<dbReference type="EMBL" id="NIDF01000016">
    <property type="protein sequence ID" value="TYJ57109.1"/>
    <property type="molecule type" value="Genomic_DNA"/>
</dbReference>
<proteinExistence type="predicted"/>
<keyword evidence="3" id="KW-1185">Reference proteome</keyword>
<dbReference type="Proteomes" id="UP000322245">
    <property type="component" value="Unassembled WGS sequence"/>
</dbReference>
<evidence type="ECO:0000256" key="1">
    <source>
        <dbReference type="SAM" id="MobiDB-lite"/>
    </source>
</evidence>
<reference evidence="2 3" key="1">
    <citation type="submission" date="2017-05" db="EMBL/GenBank/DDBJ databases">
        <title>The Genome Sequence of Tsuchiyaea wingfieldii DSM 27421.</title>
        <authorList>
            <person name="Cuomo C."/>
            <person name="Passer A."/>
            <person name="Billmyre B."/>
            <person name="Heitman J."/>
        </authorList>
    </citation>
    <scope>NUCLEOTIDE SEQUENCE [LARGE SCALE GENOMIC DNA]</scope>
    <source>
        <strain evidence="2 3">DSM 27421</strain>
    </source>
</reference>
<evidence type="ECO:0000313" key="2">
    <source>
        <dbReference type="EMBL" id="TYJ57109.1"/>
    </source>
</evidence>
<feature type="region of interest" description="Disordered" evidence="1">
    <location>
        <begin position="1"/>
        <end position="33"/>
    </location>
</feature>
<organism evidence="2 3">
    <name type="scientific">Cryptococcus floricola</name>
    <dbReference type="NCBI Taxonomy" id="2591691"/>
    <lineage>
        <taxon>Eukaryota</taxon>
        <taxon>Fungi</taxon>
        <taxon>Dikarya</taxon>
        <taxon>Basidiomycota</taxon>
        <taxon>Agaricomycotina</taxon>
        <taxon>Tremellomycetes</taxon>
        <taxon>Tremellales</taxon>
        <taxon>Cryptococcaceae</taxon>
        <taxon>Cryptococcus</taxon>
    </lineage>
</organism>
<feature type="compositionally biased region" description="Polar residues" evidence="1">
    <location>
        <begin position="1"/>
        <end position="31"/>
    </location>
</feature>
<gene>
    <name evidence="2" type="ORF">B9479_002210</name>
</gene>
<dbReference type="AlphaFoldDB" id="A0A5D3B3D2"/>
<name>A0A5D3B3D2_9TREE</name>
<sequence length="130" mass="14447">MSTQQQNPSNKSYQVNSTTPSNTFTGSQSLGPGTFYRRYLISVDGRDSCDEFSAQEVDTDFYRKATAARLNRALIDVSVSVLAEYRANPKEGRWDCTYIDDDNEDYPRGVGRKCLSSSPSDPNASVPVEL</sequence>
<evidence type="ECO:0000313" key="3">
    <source>
        <dbReference type="Proteomes" id="UP000322245"/>
    </source>
</evidence>
<comment type="caution">
    <text evidence="2">The sequence shown here is derived from an EMBL/GenBank/DDBJ whole genome shotgun (WGS) entry which is preliminary data.</text>
</comment>
<protein>
    <submittedName>
        <fullName evidence="2">Uncharacterized protein</fullName>
    </submittedName>
</protein>